<evidence type="ECO:0000313" key="5">
    <source>
        <dbReference type="Proteomes" id="UP000321595"/>
    </source>
</evidence>
<dbReference type="AlphaFoldDB" id="A0A5B8XYE2"/>
<dbReference type="InterPro" id="IPR050695">
    <property type="entry name" value="N-acetylmuramoyl_amidase_3"/>
</dbReference>
<keyword evidence="2" id="KW-0732">Signal</keyword>
<dbReference type="PANTHER" id="PTHR30404">
    <property type="entry name" value="N-ACETYLMURAMOYL-L-ALANINE AMIDASE"/>
    <property type="match status" value="1"/>
</dbReference>
<protein>
    <submittedName>
        <fullName evidence="4">N-acetylmuramoyl-L-alanine amidase</fullName>
    </submittedName>
</protein>
<dbReference type="SUPFAM" id="SSF53187">
    <property type="entry name" value="Zn-dependent exopeptidases"/>
    <property type="match status" value="1"/>
</dbReference>
<dbReference type="RefSeq" id="WP_146961316.1">
    <property type="nucleotide sequence ID" value="NZ_CP042467.1"/>
</dbReference>
<dbReference type="InterPro" id="IPR002508">
    <property type="entry name" value="MurNAc-LAA_cat"/>
</dbReference>
<sequence length="293" mass="32120">MKIRDIIGAAALCIISGSVYAVPPANVRGVDLAAVLAAHDRVRQITHQPNEDARPLRAIRTIVLDPGHGGENQGALGVCDVHEKYLTLELAYELRARLQAEHPDARIILTRYWDHGLGLSERIELANKVNADLFISLHYNAATHPRALGFETYFLRANETIPGQEEVKGEMVASNGQVVGAPEDQVEQPVDPIVFMREDLLRQKQNEESGLLAEVVNSSLAGHLNSVNRGVKQANFGVLRGAKMPAVVMEAGFVSHPEEGHDVVSVEHRTALVDALHNAILEFDEKLTRKNNP</sequence>
<dbReference type="GO" id="GO:0009253">
    <property type="term" value="P:peptidoglycan catabolic process"/>
    <property type="evidence" value="ECO:0007669"/>
    <property type="project" value="InterPro"/>
</dbReference>
<name>A0A5B8XYE2_9DELT</name>
<evidence type="ECO:0000256" key="1">
    <source>
        <dbReference type="ARBA" id="ARBA00022801"/>
    </source>
</evidence>
<dbReference type="KEGG" id="bbae:FRD01_15825"/>
<evidence type="ECO:0000259" key="3">
    <source>
        <dbReference type="SMART" id="SM00646"/>
    </source>
</evidence>
<reference evidence="4 5" key="1">
    <citation type="submission" date="2019-08" db="EMBL/GenBank/DDBJ databases">
        <authorList>
            <person name="Liang Q."/>
        </authorList>
    </citation>
    <scope>NUCLEOTIDE SEQUENCE [LARGE SCALE GENOMIC DNA]</scope>
    <source>
        <strain evidence="4 5">V1718</strain>
    </source>
</reference>
<organism evidence="4 5">
    <name type="scientific">Microvenator marinus</name>
    <dbReference type="NCBI Taxonomy" id="2600177"/>
    <lineage>
        <taxon>Bacteria</taxon>
        <taxon>Deltaproteobacteria</taxon>
        <taxon>Bradymonadales</taxon>
        <taxon>Microvenatoraceae</taxon>
        <taxon>Microvenator</taxon>
    </lineage>
</organism>
<dbReference type="SMART" id="SM00646">
    <property type="entry name" value="Ami_3"/>
    <property type="match status" value="1"/>
</dbReference>
<evidence type="ECO:0000256" key="2">
    <source>
        <dbReference type="SAM" id="SignalP"/>
    </source>
</evidence>
<dbReference type="PANTHER" id="PTHR30404:SF0">
    <property type="entry name" value="N-ACETYLMURAMOYL-L-ALANINE AMIDASE AMIC"/>
    <property type="match status" value="1"/>
</dbReference>
<proteinExistence type="predicted"/>
<dbReference type="GO" id="GO:0030288">
    <property type="term" value="C:outer membrane-bounded periplasmic space"/>
    <property type="evidence" value="ECO:0007669"/>
    <property type="project" value="TreeGrafter"/>
</dbReference>
<gene>
    <name evidence="4" type="ORF">FRD01_15825</name>
</gene>
<dbReference type="EMBL" id="CP042467">
    <property type="protein sequence ID" value="QED28676.1"/>
    <property type="molecule type" value="Genomic_DNA"/>
</dbReference>
<dbReference type="CDD" id="cd02696">
    <property type="entry name" value="MurNAc-LAA"/>
    <property type="match status" value="1"/>
</dbReference>
<dbReference type="GO" id="GO:0008745">
    <property type="term" value="F:N-acetylmuramoyl-L-alanine amidase activity"/>
    <property type="evidence" value="ECO:0007669"/>
    <property type="project" value="InterPro"/>
</dbReference>
<feature type="domain" description="MurNAc-LAA" evidence="3">
    <location>
        <begin position="123"/>
        <end position="281"/>
    </location>
</feature>
<feature type="chain" id="PRO_5023102632" evidence="2">
    <location>
        <begin position="22"/>
        <end position="293"/>
    </location>
</feature>
<dbReference type="OrthoDB" id="9806267at2"/>
<dbReference type="Proteomes" id="UP000321595">
    <property type="component" value="Chromosome"/>
</dbReference>
<dbReference type="Gene3D" id="3.40.630.40">
    <property type="entry name" value="Zn-dependent exopeptidases"/>
    <property type="match status" value="1"/>
</dbReference>
<evidence type="ECO:0000313" key="4">
    <source>
        <dbReference type="EMBL" id="QED28676.1"/>
    </source>
</evidence>
<dbReference type="Pfam" id="PF01520">
    <property type="entry name" value="Amidase_3"/>
    <property type="match status" value="1"/>
</dbReference>
<keyword evidence="5" id="KW-1185">Reference proteome</keyword>
<accession>A0A5B8XYE2</accession>
<feature type="signal peptide" evidence="2">
    <location>
        <begin position="1"/>
        <end position="21"/>
    </location>
</feature>
<keyword evidence="1" id="KW-0378">Hydrolase</keyword>